<evidence type="ECO:0000256" key="3">
    <source>
        <dbReference type="ARBA" id="ARBA00022679"/>
    </source>
</evidence>
<dbReference type="EMBL" id="CACRZD030000410">
    <property type="protein sequence ID" value="CAA6675820.1"/>
    <property type="molecule type" value="Genomic_DNA"/>
</dbReference>
<dbReference type="PANTHER" id="PTHR22937">
    <property type="entry name" value="E3 UBIQUITIN-PROTEIN LIGASE RNF165"/>
    <property type="match status" value="1"/>
</dbReference>
<dbReference type="InterPro" id="IPR045191">
    <property type="entry name" value="MBR1/2-like"/>
</dbReference>
<organism evidence="8 9">
    <name type="scientific">Spirodela intermedia</name>
    <name type="common">Intermediate duckweed</name>
    <dbReference type="NCBI Taxonomy" id="51605"/>
    <lineage>
        <taxon>Eukaryota</taxon>
        <taxon>Viridiplantae</taxon>
        <taxon>Streptophyta</taxon>
        <taxon>Embryophyta</taxon>
        <taxon>Tracheophyta</taxon>
        <taxon>Spermatophyta</taxon>
        <taxon>Magnoliopsida</taxon>
        <taxon>Liliopsida</taxon>
        <taxon>Araceae</taxon>
        <taxon>Lemnoideae</taxon>
        <taxon>Spirodela</taxon>
    </lineage>
</organism>
<gene>
    <name evidence="8" type="ORF">SI7747_UN022162</name>
</gene>
<dbReference type="Gene3D" id="3.30.40.10">
    <property type="entry name" value="Zinc/RING finger domain, C3HC4 (zinc finger)"/>
    <property type="match status" value="1"/>
</dbReference>
<evidence type="ECO:0000256" key="2">
    <source>
        <dbReference type="ARBA" id="ARBA00012483"/>
    </source>
</evidence>
<accession>A0ABN7EEF3</accession>
<evidence type="ECO:0000256" key="5">
    <source>
        <dbReference type="ARBA" id="ARBA00022771"/>
    </source>
</evidence>
<proteinExistence type="predicted"/>
<name>A0ABN7EEF3_SPIIN</name>
<comment type="catalytic activity">
    <reaction evidence="1">
        <text>S-ubiquitinyl-[E2 ubiquitin-conjugating enzyme]-L-cysteine + [acceptor protein]-L-lysine = [E2 ubiquitin-conjugating enzyme]-L-cysteine + N(6)-ubiquitinyl-[acceptor protein]-L-lysine.</text>
        <dbReference type="EC" id="2.3.2.27"/>
    </reaction>
</comment>
<evidence type="ECO:0000313" key="8">
    <source>
        <dbReference type="EMBL" id="CAA6675820.1"/>
    </source>
</evidence>
<dbReference type="EC" id="2.3.2.27" evidence="2"/>
<dbReference type="SUPFAM" id="SSF57850">
    <property type="entry name" value="RING/U-box"/>
    <property type="match status" value="1"/>
</dbReference>
<comment type="caution">
    <text evidence="8">The sequence shown here is derived from an EMBL/GenBank/DDBJ whole genome shotgun (WGS) entry which is preliminary data.</text>
</comment>
<keyword evidence="7" id="KW-0862">Zinc</keyword>
<keyword evidence="6" id="KW-0833">Ubl conjugation pathway</keyword>
<evidence type="ECO:0000256" key="4">
    <source>
        <dbReference type="ARBA" id="ARBA00022723"/>
    </source>
</evidence>
<sequence>MESGPRQNRNGKKLILRFIVSAQWCTGNGIAFEEDYADGEDLGVLTCWHDFHASCVGKWLVQQNVSPLCKKTALST</sequence>
<keyword evidence="3" id="KW-0808">Transferase</keyword>
<evidence type="ECO:0000256" key="7">
    <source>
        <dbReference type="ARBA" id="ARBA00022833"/>
    </source>
</evidence>
<reference evidence="9" key="1">
    <citation type="journal article" date="2020" name="Sci. Rep.">
        <title>Chromosome-scale genome assembly for the duckweed Spirodela intermedia, integrating cytogenetic maps, PacBio and Oxford Nanopore libraries.</title>
        <authorList>
            <person name="Hoang P.T.N."/>
            <person name="Fiebig A."/>
            <person name="Novak P."/>
            <person name="Macas J."/>
            <person name="Cao H.X."/>
            <person name="Stepanenko A."/>
            <person name="Chen G."/>
            <person name="Borisjuk N."/>
            <person name="Scholz U."/>
            <person name="Schubert I."/>
        </authorList>
    </citation>
    <scope>NUCLEOTIDE SEQUENCE [LARGE SCALE GENOMIC DNA]</scope>
</reference>
<dbReference type="Proteomes" id="UP001189122">
    <property type="component" value="Unassembled WGS sequence"/>
</dbReference>
<keyword evidence="5" id="KW-0863">Zinc-finger</keyword>
<keyword evidence="9" id="KW-1185">Reference proteome</keyword>
<evidence type="ECO:0000256" key="6">
    <source>
        <dbReference type="ARBA" id="ARBA00022786"/>
    </source>
</evidence>
<evidence type="ECO:0000313" key="9">
    <source>
        <dbReference type="Proteomes" id="UP001189122"/>
    </source>
</evidence>
<evidence type="ECO:0000256" key="1">
    <source>
        <dbReference type="ARBA" id="ARBA00000900"/>
    </source>
</evidence>
<protein>
    <recommendedName>
        <fullName evidence="2">RING-type E3 ubiquitin transferase</fullName>
        <ecNumber evidence="2">2.3.2.27</ecNumber>
    </recommendedName>
</protein>
<dbReference type="InterPro" id="IPR013083">
    <property type="entry name" value="Znf_RING/FYVE/PHD"/>
</dbReference>
<keyword evidence="4" id="KW-0479">Metal-binding</keyword>
<dbReference type="PANTHER" id="PTHR22937:SF209">
    <property type="entry name" value="RING-TYPE E3 UBIQUITIN TRANSFERASE"/>
    <property type="match status" value="1"/>
</dbReference>